<keyword evidence="3" id="KW-0862">Zinc</keyword>
<accession>A0AAV5TC30</accession>
<keyword evidence="1" id="KW-0479">Metal-binding</keyword>
<dbReference type="PANTHER" id="PTHR46011">
    <property type="entry name" value="NUCLEAR HORMONE RECEPTOR FAMILY MEMBER NHR-86-RELATED"/>
    <property type="match status" value="1"/>
</dbReference>
<dbReference type="AlphaFoldDB" id="A0AAV5TC30"/>
<protein>
    <recommendedName>
        <fullName evidence="9">Nuclear receptor domain-containing protein</fullName>
    </recommendedName>
</protein>
<reference evidence="10" key="1">
    <citation type="submission" date="2023-10" db="EMBL/GenBank/DDBJ databases">
        <title>Genome assembly of Pristionchus species.</title>
        <authorList>
            <person name="Yoshida K."/>
            <person name="Sommer R.J."/>
        </authorList>
    </citation>
    <scope>NUCLEOTIDE SEQUENCE</scope>
    <source>
        <strain evidence="10">RS0144</strain>
    </source>
</reference>
<dbReference type="EMBL" id="BTSX01000004">
    <property type="protein sequence ID" value="GMS92733.1"/>
    <property type="molecule type" value="Genomic_DNA"/>
</dbReference>
<dbReference type="GO" id="GO:0043565">
    <property type="term" value="F:sequence-specific DNA binding"/>
    <property type="evidence" value="ECO:0007669"/>
    <property type="project" value="InterPro"/>
</dbReference>
<keyword evidence="2" id="KW-0863">Zinc-finger</keyword>
<keyword evidence="5" id="KW-0238">DNA-binding</keyword>
<dbReference type="SMART" id="SM00399">
    <property type="entry name" value="ZnF_C4"/>
    <property type="match status" value="1"/>
</dbReference>
<evidence type="ECO:0000256" key="8">
    <source>
        <dbReference type="ARBA" id="ARBA00023242"/>
    </source>
</evidence>
<dbReference type="Pfam" id="PF00105">
    <property type="entry name" value="zf-C4"/>
    <property type="match status" value="1"/>
</dbReference>
<dbReference type="SUPFAM" id="SSF57716">
    <property type="entry name" value="Glucocorticoid receptor-like (DNA-binding domain)"/>
    <property type="match status" value="1"/>
</dbReference>
<evidence type="ECO:0000313" key="11">
    <source>
        <dbReference type="Proteomes" id="UP001432027"/>
    </source>
</evidence>
<evidence type="ECO:0000256" key="6">
    <source>
        <dbReference type="ARBA" id="ARBA00023163"/>
    </source>
</evidence>
<dbReference type="PANTHER" id="PTHR46011:SF6">
    <property type="entry name" value="HIGH ZINC ACTIVATED NUCLEAR RECEPTOR PROTEIN"/>
    <property type="match status" value="1"/>
</dbReference>
<evidence type="ECO:0000256" key="7">
    <source>
        <dbReference type="ARBA" id="ARBA00023170"/>
    </source>
</evidence>
<evidence type="ECO:0000313" key="10">
    <source>
        <dbReference type="EMBL" id="GMS92733.1"/>
    </source>
</evidence>
<evidence type="ECO:0000256" key="5">
    <source>
        <dbReference type="ARBA" id="ARBA00023125"/>
    </source>
</evidence>
<feature type="non-terminal residue" evidence="10">
    <location>
        <position position="1"/>
    </location>
</feature>
<dbReference type="InterPro" id="IPR013088">
    <property type="entry name" value="Znf_NHR/GATA"/>
</dbReference>
<keyword evidence="8" id="KW-0539">Nucleus</keyword>
<dbReference type="InterPro" id="IPR001628">
    <property type="entry name" value="Znf_hrmn_rcpt"/>
</dbReference>
<evidence type="ECO:0000256" key="1">
    <source>
        <dbReference type="ARBA" id="ARBA00022723"/>
    </source>
</evidence>
<keyword evidence="11" id="KW-1185">Reference proteome</keyword>
<dbReference type="Proteomes" id="UP001432027">
    <property type="component" value="Unassembled WGS sequence"/>
</dbReference>
<dbReference type="GO" id="GO:0005634">
    <property type="term" value="C:nucleus"/>
    <property type="evidence" value="ECO:0007669"/>
    <property type="project" value="TreeGrafter"/>
</dbReference>
<dbReference type="GO" id="GO:0003700">
    <property type="term" value="F:DNA-binding transcription factor activity"/>
    <property type="evidence" value="ECO:0007669"/>
    <property type="project" value="InterPro"/>
</dbReference>
<dbReference type="Gene3D" id="3.30.50.10">
    <property type="entry name" value="Erythroid Transcription Factor GATA-1, subunit A"/>
    <property type="match status" value="1"/>
</dbReference>
<evidence type="ECO:0000256" key="3">
    <source>
        <dbReference type="ARBA" id="ARBA00022833"/>
    </source>
</evidence>
<organism evidence="10 11">
    <name type="scientific">Pristionchus entomophagus</name>
    <dbReference type="NCBI Taxonomy" id="358040"/>
    <lineage>
        <taxon>Eukaryota</taxon>
        <taxon>Metazoa</taxon>
        <taxon>Ecdysozoa</taxon>
        <taxon>Nematoda</taxon>
        <taxon>Chromadorea</taxon>
        <taxon>Rhabditida</taxon>
        <taxon>Rhabditina</taxon>
        <taxon>Diplogasteromorpha</taxon>
        <taxon>Diplogasteroidea</taxon>
        <taxon>Neodiplogasteridae</taxon>
        <taxon>Pristionchus</taxon>
    </lineage>
</organism>
<feature type="non-terminal residue" evidence="10">
    <location>
        <position position="155"/>
    </location>
</feature>
<dbReference type="PROSITE" id="PS51030">
    <property type="entry name" value="NUCLEAR_REC_DBD_2"/>
    <property type="match status" value="1"/>
</dbReference>
<dbReference type="GO" id="GO:0008270">
    <property type="term" value="F:zinc ion binding"/>
    <property type="evidence" value="ECO:0007669"/>
    <property type="project" value="UniProtKB-KW"/>
</dbReference>
<evidence type="ECO:0000259" key="9">
    <source>
        <dbReference type="PROSITE" id="PS51030"/>
    </source>
</evidence>
<evidence type="ECO:0000256" key="2">
    <source>
        <dbReference type="ARBA" id="ARBA00022771"/>
    </source>
</evidence>
<sequence length="155" mass="17478">FCSHIASISHRPMDSAQQAEICLLCEVPTSEIRLGINCCRKCSVFYKRTLSNKRSLRCNNNNGECVLKDPKTTCRKCRFDRIVVVVASCSEEMKDVVIQSRCDAEDTVIAQSMSFLDHETCFSDCATNRETPSLNRMKVAYGLLCMMRKNGEMGT</sequence>
<keyword evidence="6" id="KW-0804">Transcription</keyword>
<feature type="domain" description="Nuclear receptor" evidence="9">
    <location>
        <begin position="19"/>
        <end position="95"/>
    </location>
</feature>
<keyword evidence="7" id="KW-0675">Receptor</keyword>
<keyword evidence="4" id="KW-0805">Transcription regulation</keyword>
<proteinExistence type="predicted"/>
<name>A0AAV5TC30_9BILA</name>
<gene>
    <name evidence="10" type="ORF">PENTCL1PPCAC_14908</name>
</gene>
<comment type="caution">
    <text evidence="10">The sequence shown here is derived from an EMBL/GenBank/DDBJ whole genome shotgun (WGS) entry which is preliminary data.</text>
</comment>
<evidence type="ECO:0000256" key="4">
    <source>
        <dbReference type="ARBA" id="ARBA00023015"/>
    </source>
</evidence>